<keyword evidence="1 3" id="KW-0853">WD repeat</keyword>
<dbReference type="InterPro" id="IPR020472">
    <property type="entry name" value="WD40_PAC1"/>
</dbReference>
<dbReference type="CDD" id="cd00200">
    <property type="entry name" value="WD40"/>
    <property type="match status" value="1"/>
</dbReference>
<feature type="repeat" description="WD" evidence="3">
    <location>
        <begin position="251"/>
        <end position="295"/>
    </location>
</feature>
<dbReference type="PROSITE" id="PS50294">
    <property type="entry name" value="WD_REPEATS_REGION"/>
    <property type="match status" value="2"/>
</dbReference>
<keyword evidence="5" id="KW-1185">Reference proteome</keyword>
<dbReference type="SUPFAM" id="SSF50978">
    <property type="entry name" value="WD40 repeat-like"/>
    <property type="match status" value="1"/>
</dbReference>
<dbReference type="AlphaFoldDB" id="A0A8S1H7W9"/>
<dbReference type="InterPro" id="IPR036322">
    <property type="entry name" value="WD40_repeat_dom_sf"/>
</dbReference>
<evidence type="ECO:0000313" key="5">
    <source>
        <dbReference type="Proteomes" id="UP000835052"/>
    </source>
</evidence>
<dbReference type="EMBL" id="CAJGYM010000023">
    <property type="protein sequence ID" value="CAD6191823.1"/>
    <property type="molecule type" value="Genomic_DNA"/>
</dbReference>
<evidence type="ECO:0000256" key="2">
    <source>
        <dbReference type="ARBA" id="ARBA00022737"/>
    </source>
</evidence>
<dbReference type="PRINTS" id="PR00320">
    <property type="entry name" value="GPROTEINBRPT"/>
</dbReference>
<dbReference type="SMART" id="SM00320">
    <property type="entry name" value="WD40"/>
    <property type="match status" value="5"/>
</dbReference>
<organism evidence="4 5">
    <name type="scientific">Caenorhabditis auriculariae</name>
    <dbReference type="NCBI Taxonomy" id="2777116"/>
    <lineage>
        <taxon>Eukaryota</taxon>
        <taxon>Metazoa</taxon>
        <taxon>Ecdysozoa</taxon>
        <taxon>Nematoda</taxon>
        <taxon>Chromadorea</taxon>
        <taxon>Rhabditida</taxon>
        <taxon>Rhabditina</taxon>
        <taxon>Rhabditomorpha</taxon>
        <taxon>Rhabditoidea</taxon>
        <taxon>Rhabditidae</taxon>
        <taxon>Peloderinae</taxon>
        <taxon>Caenorhabditis</taxon>
    </lineage>
</organism>
<evidence type="ECO:0000256" key="1">
    <source>
        <dbReference type="ARBA" id="ARBA00022574"/>
    </source>
</evidence>
<feature type="repeat" description="WD" evidence="3">
    <location>
        <begin position="78"/>
        <end position="121"/>
    </location>
</feature>
<feature type="repeat" description="WD" evidence="3">
    <location>
        <begin position="163"/>
        <end position="204"/>
    </location>
</feature>
<dbReference type="PROSITE" id="PS50082">
    <property type="entry name" value="WD_REPEATS_2"/>
    <property type="match status" value="4"/>
</dbReference>
<proteinExistence type="predicted"/>
<gene>
    <name evidence="4" type="ORF">CAUJ_LOCUS7742</name>
</gene>
<dbReference type="PANTHER" id="PTHR19869:SF1">
    <property type="entry name" value="WD REPEAT-CONTAINING PROTEIN 31"/>
    <property type="match status" value="1"/>
</dbReference>
<keyword evidence="2" id="KW-0677">Repeat</keyword>
<dbReference type="InterPro" id="IPR015943">
    <property type="entry name" value="WD40/YVTN_repeat-like_dom_sf"/>
</dbReference>
<dbReference type="PANTHER" id="PTHR19869">
    <property type="entry name" value="SPERMATID WD-REPEAT PROTEIN"/>
    <property type="match status" value="1"/>
</dbReference>
<feature type="repeat" description="WD" evidence="3">
    <location>
        <begin position="122"/>
        <end position="162"/>
    </location>
</feature>
<dbReference type="Proteomes" id="UP000835052">
    <property type="component" value="Unassembled WGS sequence"/>
</dbReference>
<accession>A0A8S1H7W9</accession>
<evidence type="ECO:0008006" key="6">
    <source>
        <dbReference type="Google" id="ProtNLM"/>
    </source>
</evidence>
<protein>
    <recommendedName>
        <fullName evidence="6">WD_REPEATS_REGION domain-containing protein</fullName>
    </recommendedName>
</protein>
<name>A0A8S1H7W9_9PELO</name>
<evidence type="ECO:0000256" key="3">
    <source>
        <dbReference type="PROSITE-ProRule" id="PRU00221"/>
    </source>
</evidence>
<dbReference type="Gene3D" id="2.130.10.10">
    <property type="entry name" value="YVTN repeat-like/Quinoprotein amine dehydrogenase"/>
    <property type="match status" value="2"/>
</dbReference>
<comment type="caution">
    <text evidence="4">The sequence shown here is derived from an EMBL/GenBank/DDBJ whole genome shotgun (WGS) entry which is preliminary data.</text>
</comment>
<sequence>MGNSYTSLTTMDQNDVVREKMRNSMSFRDPSLAPEKRAAHDDVINALTVVRPGMILSGSRDTKIVLTNTDIGETALSWEGHEKEVTKLAYRNTVAKHTILSGSRDHTINMWMFNSPNPARTFTGHKLIVSGLANIDEQSFMSGSRDTTVKLWDIEKSKELRSITLNRNLVTHIAYNQTAGLAAQTSEDKCVKIWNPKNMQLVHSFPLKNHIQLFCEFVDENTVLSCSNGFNGEGGEITVYDLRMMKQLRELRGHEGSVTCLAMLPVNENRKLVVSVGADRTIRLWRLDEGTLLWTEDAPFEADSMQCCAYNDGHIIVSGGKGRLAHLQAKTQCGRIALETAWIQSTTKIKVSTMTASKSYQRLK</sequence>
<dbReference type="Pfam" id="PF00400">
    <property type="entry name" value="WD40"/>
    <property type="match status" value="3"/>
</dbReference>
<dbReference type="InterPro" id="IPR040066">
    <property type="entry name" value="WDR31"/>
</dbReference>
<reference evidence="4" key="1">
    <citation type="submission" date="2020-10" db="EMBL/GenBank/DDBJ databases">
        <authorList>
            <person name="Kikuchi T."/>
        </authorList>
    </citation>
    <scope>NUCLEOTIDE SEQUENCE</scope>
    <source>
        <strain evidence="4">NKZ352</strain>
    </source>
</reference>
<dbReference type="OrthoDB" id="6262491at2759"/>
<evidence type="ECO:0000313" key="4">
    <source>
        <dbReference type="EMBL" id="CAD6191823.1"/>
    </source>
</evidence>
<dbReference type="InterPro" id="IPR001680">
    <property type="entry name" value="WD40_rpt"/>
</dbReference>